<protein>
    <submittedName>
        <fullName evidence="1">Uncharacterized protein</fullName>
    </submittedName>
</protein>
<name>A0A8X6TI94_NEPPI</name>
<dbReference type="EMBL" id="BMAW01105642">
    <property type="protein sequence ID" value="GFT20166.1"/>
    <property type="molecule type" value="Genomic_DNA"/>
</dbReference>
<dbReference type="InterPro" id="IPR036397">
    <property type="entry name" value="RNaseH_sf"/>
</dbReference>
<dbReference type="Proteomes" id="UP000887013">
    <property type="component" value="Unassembled WGS sequence"/>
</dbReference>
<dbReference type="PANTHER" id="PTHR46060:SF1">
    <property type="entry name" value="MARINER MOS1 TRANSPOSASE-LIKE PROTEIN"/>
    <property type="match status" value="1"/>
</dbReference>
<dbReference type="GO" id="GO:0003676">
    <property type="term" value="F:nucleic acid binding"/>
    <property type="evidence" value="ECO:0007669"/>
    <property type="project" value="InterPro"/>
</dbReference>
<accession>A0A8X6TI94</accession>
<evidence type="ECO:0000313" key="1">
    <source>
        <dbReference type="EMBL" id="GFT20166.1"/>
    </source>
</evidence>
<dbReference type="AlphaFoldDB" id="A0A8X6TI94"/>
<proteinExistence type="predicted"/>
<dbReference type="InterPro" id="IPR052709">
    <property type="entry name" value="Transposase-MT_Hybrid"/>
</dbReference>
<sequence>MHEKLQHLSLALVSEKCSILLFDNARPHVSQIELEYETLPYPTYSSDLSPTYYRFSSTSRTFCKRISSSTQQQLKMSSKSSLVLELRNAVLLESIDCFLLIKRQVYVFCWQKYIDSNYSYFD</sequence>
<comment type="caution">
    <text evidence="1">The sequence shown here is derived from an EMBL/GenBank/DDBJ whole genome shotgun (WGS) entry which is preliminary data.</text>
</comment>
<gene>
    <name evidence="1" type="ORF">NPIL_628461</name>
</gene>
<organism evidence="1 2">
    <name type="scientific">Nephila pilipes</name>
    <name type="common">Giant wood spider</name>
    <name type="synonym">Nephila maculata</name>
    <dbReference type="NCBI Taxonomy" id="299642"/>
    <lineage>
        <taxon>Eukaryota</taxon>
        <taxon>Metazoa</taxon>
        <taxon>Ecdysozoa</taxon>
        <taxon>Arthropoda</taxon>
        <taxon>Chelicerata</taxon>
        <taxon>Arachnida</taxon>
        <taxon>Araneae</taxon>
        <taxon>Araneomorphae</taxon>
        <taxon>Entelegynae</taxon>
        <taxon>Araneoidea</taxon>
        <taxon>Nephilidae</taxon>
        <taxon>Nephila</taxon>
    </lineage>
</organism>
<keyword evidence="2" id="KW-1185">Reference proteome</keyword>
<dbReference type="PANTHER" id="PTHR46060">
    <property type="entry name" value="MARINER MOS1 TRANSPOSASE-LIKE PROTEIN"/>
    <property type="match status" value="1"/>
</dbReference>
<dbReference type="OrthoDB" id="9970333at2759"/>
<reference evidence="1" key="1">
    <citation type="submission" date="2020-08" db="EMBL/GenBank/DDBJ databases">
        <title>Multicomponent nature underlies the extraordinary mechanical properties of spider dragline silk.</title>
        <authorList>
            <person name="Kono N."/>
            <person name="Nakamura H."/>
            <person name="Mori M."/>
            <person name="Yoshida Y."/>
            <person name="Ohtoshi R."/>
            <person name="Malay A.D."/>
            <person name="Moran D.A.P."/>
            <person name="Tomita M."/>
            <person name="Numata K."/>
            <person name="Arakawa K."/>
        </authorList>
    </citation>
    <scope>NUCLEOTIDE SEQUENCE</scope>
</reference>
<dbReference type="Gene3D" id="3.30.420.10">
    <property type="entry name" value="Ribonuclease H-like superfamily/Ribonuclease H"/>
    <property type="match status" value="1"/>
</dbReference>
<evidence type="ECO:0000313" key="2">
    <source>
        <dbReference type="Proteomes" id="UP000887013"/>
    </source>
</evidence>